<dbReference type="InterPro" id="IPR036250">
    <property type="entry name" value="AcylCo_DH-like_C"/>
</dbReference>
<dbReference type="PANTHER" id="PTHR42707:SF3">
    <property type="entry name" value="ACYL-COA DEHYDROGENASE AIDB-RELATED"/>
    <property type="match status" value="1"/>
</dbReference>
<evidence type="ECO:0000256" key="2">
    <source>
        <dbReference type="ARBA" id="ARBA00009347"/>
    </source>
</evidence>
<sequence length="529" mass="57413">MSATHEVANQPPPHEGYNAFTSNPWLVAAARRLPVADAAMALGDFVGSRDAQALAREANRNEPELRTHDRYGNRIDFVEYHPSYHALMAKAIGSGVHSLAWTAPQSGFTSRAVIFYLWNVLEQGTACPVTMTFAGVQVLRQSPDLARTWEPKVLANAYDPRPLPVAEKSNVTFGMAMTEKQGGSDLRAVQTVAERTADGSYRLTGHKWFCSAPMSDAFFTLARLPEGVTCFFVPRSLPDGTRNPFLIQRLKDKCGNRSNASSEIEYRDTTAWIVGEPGRGIPTLIEMAHLTRFDIVVGTAGMMRSAFAEALHHARHREAFGKKLAAHPLMANVLADLSLEAQAAALMAFRLARAFDASDARERAVQRTLTPVAKYWHCKRLPVMTVEAMEVLGGNGYVEEAPLARLYREAPLNGIWEGSGNVICLDVLRSIAKSREGLDALLEDMAGVGDERLSRHAKAIGDAIAKPEGAETLARRLVEQIAVGTQAVLMAREANAAAADAFIASRIAGDGGRQLGTLPASARTAEILS</sequence>
<dbReference type="Gene3D" id="2.40.110.20">
    <property type="match status" value="1"/>
</dbReference>
<dbReference type="Gene3D" id="1.20.140.10">
    <property type="entry name" value="Butyryl-CoA Dehydrogenase, subunit A, domain 3"/>
    <property type="match status" value="1"/>
</dbReference>
<dbReference type="Gene3D" id="6.10.250.600">
    <property type="match status" value="1"/>
</dbReference>
<dbReference type="GO" id="GO:0003995">
    <property type="term" value="F:acyl-CoA dehydrogenase activity"/>
    <property type="evidence" value="ECO:0007669"/>
    <property type="project" value="InterPro"/>
</dbReference>
<protein>
    <submittedName>
        <fullName evidence="9">Acyl-CoA dehydrogenase AidB</fullName>
        <ecNumber evidence="9">1.3.99.-</ecNumber>
    </submittedName>
</protein>
<evidence type="ECO:0000313" key="9">
    <source>
        <dbReference type="EMBL" id="QJR12975.1"/>
    </source>
</evidence>
<dbReference type="PROSITE" id="PS00072">
    <property type="entry name" value="ACYL_COA_DH_1"/>
    <property type="match status" value="1"/>
</dbReference>
<dbReference type="InterPro" id="IPR041504">
    <property type="entry name" value="AidB_N"/>
</dbReference>
<accession>A0A6M4H0V0</accession>
<feature type="domain" description="Acyl-CoA dehydrogenase/oxidase C-terminal" evidence="6">
    <location>
        <begin position="278"/>
        <end position="431"/>
    </location>
</feature>
<gene>
    <name evidence="9" type="primary">aidB</name>
    <name evidence="9" type="ORF">DSM104443_04069</name>
</gene>
<evidence type="ECO:0000313" key="10">
    <source>
        <dbReference type="Proteomes" id="UP000501534"/>
    </source>
</evidence>
<reference evidence="9 10" key="1">
    <citation type="submission" date="2020-04" db="EMBL/GenBank/DDBJ databases">
        <title>Usitatibacter rugosus gen. nov., sp. nov. and Usitatibacter palustris sp. nov., novel members of Usitatibacteraceae fam. nov. within the order Nitrosomonadales isolated from soil.</title>
        <authorList>
            <person name="Huber K.J."/>
            <person name="Neumann-Schaal M."/>
            <person name="Geppert A."/>
            <person name="Luckner M."/>
            <person name="Wanner G."/>
            <person name="Overmann J."/>
        </authorList>
    </citation>
    <scope>NUCLEOTIDE SEQUENCE [LARGE SCALE GENOMIC DNA]</scope>
    <source>
        <strain evidence="9 10">0125_3</strain>
    </source>
</reference>
<dbReference type="InterPro" id="IPR006091">
    <property type="entry name" value="Acyl-CoA_Oxase/DH_mid-dom"/>
</dbReference>
<evidence type="ECO:0000256" key="4">
    <source>
        <dbReference type="ARBA" id="ARBA00022827"/>
    </source>
</evidence>
<evidence type="ECO:0000256" key="1">
    <source>
        <dbReference type="ARBA" id="ARBA00001974"/>
    </source>
</evidence>
<dbReference type="InterPro" id="IPR009100">
    <property type="entry name" value="AcylCoA_DH/oxidase_NM_dom_sf"/>
</dbReference>
<dbReference type="RefSeq" id="WP_171095652.1">
    <property type="nucleotide sequence ID" value="NZ_CP053069.1"/>
</dbReference>
<dbReference type="Proteomes" id="UP000501534">
    <property type="component" value="Chromosome"/>
</dbReference>
<dbReference type="PROSITE" id="PS00073">
    <property type="entry name" value="ACYL_COA_DH_2"/>
    <property type="match status" value="1"/>
</dbReference>
<feature type="domain" description="Adaptive response protein AidB N-terminal" evidence="8">
    <location>
        <begin position="9"/>
        <end position="160"/>
    </location>
</feature>
<dbReference type="AlphaFoldDB" id="A0A6M4H0V0"/>
<comment type="similarity">
    <text evidence="2 5">Belongs to the acyl-CoA dehydrogenase family.</text>
</comment>
<proteinExistence type="inferred from homology"/>
<name>A0A6M4H0V0_9PROT</name>
<dbReference type="InterPro" id="IPR009075">
    <property type="entry name" value="AcylCo_DH/oxidase_C"/>
</dbReference>
<dbReference type="InterPro" id="IPR006089">
    <property type="entry name" value="Acyl-CoA_DH_CS"/>
</dbReference>
<dbReference type="Pfam" id="PF00441">
    <property type="entry name" value="Acyl-CoA_dh_1"/>
    <property type="match status" value="1"/>
</dbReference>
<dbReference type="SUPFAM" id="SSF56645">
    <property type="entry name" value="Acyl-CoA dehydrogenase NM domain-like"/>
    <property type="match status" value="1"/>
</dbReference>
<dbReference type="PANTHER" id="PTHR42707">
    <property type="entry name" value="ACYL-COA DEHYDROGENASE"/>
    <property type="match status" value="1"/>
</dbReference>
<evidence type="ECO:0000256" key="3">
    <source>
        <dbReference type="ARBA" id="ARBA00022630"/>
    </source>
</evidence>
<organism evidence="9 10">
    <name type="scientific">Usitatibacter rugosus</name>
    <dbReference type="NCBI Taxonomy" id="2732067"/>
    <lineage>
        <taxon>Bacteria</taxon>
        <taxon>Pseudomonadati</taxon>
        <taxon>Pseudomonadota</taxon>
        <taxon>Betaproteobacteria</taxon>
        <taxon>Nitrosomonadales</taxon>
        <taxon>Usitatibacteraceae</taxon>
        <taxon>Usitatibacter</taxon>
    </lineage>
</organism>
<keyword evidence="3 5" id="KW-0285">Flavoprotein</keyword>
<dbReference type="KEGG" id="uru:DSM104443_04069"/>
<evidence type="ECO:0000259" key="7">
    <source>
        <dbReference type="Pfam" id="PF02770"/>
    </source>
</evidence>
<dbReference type="EC" id="1.3.99.-" evidence="9"/>
<dbReference type="EMBL" id="CP053069">
    <property type="protein sequence ID" value="QJR12975.1"/>
    <property type="molecule type" value="Genomic_DNA"/>
</dbReference>
<keyword evidence="4 5" id="KW-0274">FAD</keyword>
<dbReference type="SUPFAM" id="SSF47203">
    <property type="entry name" value="Acyl-CoA dehydrogenase C-terminal domain-like"/>
    <property type="match status" value="1"/>
</dbReference>
<comment type="cofactor">
    <cofactor evidence="1 5">
        <name>FAD</name>
        <dbReference type="ChEBI" id="CHEBI:57692"/>
    </cofactor>
</comment>
<evidence type="ECO:0000256" key="5">
    <source>
        <dbReference type="RuleBase" id="RU362125"/>
    </source>
</evidence>
<evidence type="ECO:0000259" key="8">
    <source>
        <dbReference type="Pfam" id="PF18158"/>
    </source>
</evidence>
<keyword evidence="10" id="KW-1185">Reference proteome</keyword>
<keyword evidence="5 9" id="KW-0560">Oxidoreductase</keyword>
<dbReference type="Pfam" id="PF18158">
    <property type="entry name" value="AidB_N"/>
    <property type="match status" value="1"/>
</dbReference>
<feature type="domain" description="Acyl-CoA oxidase/dehydrogenase middle" evidence="7">
    <location>
        <begin position="174"/>
        <end position="268"/>
    </location>
</feature>
<evidence type="ECO:0000259" key="6">
    <source>
        <dbReference type="Pfam" id="PF00441"/>
    </source>
</evidence>
<dbReference type="InterPro" id="IPR052904">
    <property type="entry name" value="Acyl-CoA_dehydrogenase-like"/>
</dbReference>
<dbReference type="Pfam" id="PF02770">
    <property type="entry name" value="Acyl-CoA_dh_M"/>
    <property type="match status" value="1"/>
</dbReference>